<name>A0A5C5XQ14_9BACT</name>
<dbReference type="SUPFAM" id="SSF81853">
    <property type="entry name" value="Family 10 polysaccharide lyase"/>
    <property type="match status" value="1"/>
</dbReference>
<dbReference type="CDD" id="cd00688">
    <property type="entry name" value="ISOPREN_C2_like"/>
    <property type="match status" value="1"/>
</dbReference>
<evidence type="ECO:0008006" key="3">
    <source>
        <dbReference type="Google" id="ProtNLM"/>
    </source>
</evidence>
<accession>A0A5C5XQ14</accession>
<dbReference type="InterPro" id="IPR008930">
    <property type="entry name" value="Terpenoid_cyclase/PrenylTrfase"/>
</dbReference>
<gene>
    <name evidence="1" type="ORF">CA85_38120</name>
</gene>
<dbReference type="Proteomes" id="UP000318053">
    <property type="component" value="Unassembled WGS sequence"/>
</dbReference>
<evidence type="ECO:0000313" key="1">
    <source>
        <dbReference type="EMBL" id="TWT64679.1"/>
    </source>
</evidence>
<dbReference type="AlphaFoldDB" id="A0A5C5XQ14"/>
<proteinExistence type="predicted"/>
<comment type="caution">
    <text evidence="1">The sequence shown here is derived from an EMBL/GenBank/DDBJ whole genome shotgun (WGS) entry which is preliminary data.</text>
</comment>
<reference evidence="1 2" key="1">
    <citation type="submission" date="2019-02" db="EMBL/GenBank/DDBJ databases">
        <title>Deep-cultivation of Planctomycetes and their phenomic and genomic characterization uncovers novel biology.</title>
        <authorList>
            <person name="Wiegand S."/>
            <person name="Jogler M."/>
            <person name="Boedeker C."/>
            <person name="Pinto D."/>
            <person name="Vollmers J."/>
            <person name="Rivas-Marin E."/>
            <person name="Kohn T."/>
            <person name="Peeters S.H."/>
            <person name="Heuer A."/>
            <person name="Rast P."/>
            <person name="Oberbeckmann S."/>
            <person name="Bunk B."/>
            <person name="Jeske O."/>
            <person name="Meyerdierks A."/>
            <person name="Storesund J.E."/>
            <person name="Kallscheuer N."/>
            <person name="Luecker S."/>
            <person name="Lage O.M."/>
            <person name="Pohl T."/>
            <person name="Merkel B.J."/>
            <person name="Hornburger P."/>
            <person name="Mueller R.-W."/>
            <person name="Bruemmer F."/>
            <person name="Labrenz M."/>
            <person name="Spormann A.M."/>
            <person name="Op Den Camp H."/>
            <person name="Overmann J."/>
            <person name="Amann R."/>
            <person name="Jetten M.S.M."/>
            <person name="Mascher T."/>
            <person name="Medema M.H."/>
            <person name="Devos D.P."/>
            <person name="Kaster A.-K."/>
            <person name="Ovreas L."/>
            <person name="Rohde M."/>
            <person name="Galperin M.Y."/>
            <person name="Jogler C."/>
        </authorList>
    </citation>
    <scope>NUCLEOTIDE SEQUENCE [LARGE SCALE GENOMIC DNA]</scope>
    <source>
        <strain evidence="1 2">CA85</strain>
    </source>
</reference>
<protein>
    <recommendedName>
        <fullName evidence="3">Prenyltransferase and squalene oxidase repeat protein</fullName>
    </recommendedName>
</protein>
<sequence>MSLALDSITLSIENIPLCACSAQPPTGWGRGLDAAFQPFRHADLFSLAKKIMIPSSRLTLRIALPLLLFVATLNFGALDLTTAQAYSVDDAIVVNMVEGGMANMLANTKTKPFYALDLTYSGGHGELCLAGYAVMKVHHDKNNAVVRRGVDAALAFLKMLNNAQQRNFLGSENKTLYTVSAAVLVLAEVDRKKYRPQLKLYEKYLRQDRESFGGYAYPGDRKGDVSQTQYAILALWTLDRAGIAVDYKGIQATIGWLLRVQDPGGGWPYLGEDPGSKTRIKQGGVTPSMAVAGGSALMIAADILEVWGGAMDEDKTGIVGLPEAVKLFQEDLVEDETSSDKPSYDPTAIRQSIEDCQRYLSNSKNSVDPGKVTSQWPYYQLYTLERYESFREVIMGDDYREMSGWYDIGVNYLKAQEQKGKGWPGRSYTTSSVSSAFAMLFLIRGTKKAIEQEAEGALAGGQGLPGDTTKIRVDGTQIKGEPVAEAVTDLLDMLEGDDPNALEGKSLPEDMQLPQDPKTRRAQIGRLERLVRGSSSYQARRVAARVLGQSDEIRVVPSLIFALDDRDTQVRTYARDGLRFISRKFEGFGMKIEPGEKQNYGELRKAQREWRNWYLTMDPGYVFLTQ</sequence>
<keyword evidence="2" id="KW-1185">Reference proteome</keyword>
<organism evidence="1 2">
    <name type="scientific">Allorhodopirellula solitaria</name>
    <dbReference type="NCBI Taxonomy" id="2527987"/>
    <lineage>
        <taxon>Bacteria</taxon>
        <taxon>Pseudomonadati</taxon>
        <taxon>Planctomycetota</taxon>
        <taxon>Planctomycetia</taxon>
        <taxon>Pirellulales</taxon>
        <taxon>Pirellulaceae</taxon>
        <taxon>Allorhodopirellula</taxon>
    </lineage>
</organism>
<evidence type="ECO:0000313" key="2">
    <source>
        <dbReference type="Proteomes" id="UP000318053"/>
    </source>
</evidence>
<dbReference type="EMBL" id="SJPK01000010">
    <property type="protein sequence ID" value="TWT64679.1"/>
    <property type="molecule type" value="Genomic_DNA"/>
</dbReference>
<dbReference type="Gene3D" id="1.25.10.10">
    <property type="entry name" value="Leucine-rich Repeat Variant"/>
    <property type="match status" value="1"/>
</dbReference>
<dbReference type="Gene3D" id="1.50.10.20">
    <property type="match status" value="1"/>
</dbReference>
<dbReference type="InterPro" id="IPR011989">
    <property type="entry name" value="ARM-like"/>
</dbReference>
<dbReference type="SUPFAM" id="SSF48239">
    <property type="entry name" value="Terpenoid cyclases/Protein prenyltransferases"/>
    <property type="match status" value="1"/>
</dbReference>